<keyword evidence="3" id="KW-0813">Transport</keyword>
<evidence type="ECO:0000313" key="8">
    <source>
        <dbReference type="EMBL" id="KYC38851.1"/>
    </source>
</evidence>
<dbReference type="InterPro" id="IPR015168">
    <property type="entry name" value="SsuA/THI5"/>
</dbReference>
<dbReference type="GO" id="GO:0042597">
    <property type="term" value="C:periplasmic space"/>
    <property type="evidence" value="ECO:0007669"/>
    <property type="project" value="UniProtKB-SubCell"/>
</dbReference>
<dbReference type="InterPro" id="IPR001638">
    <property type="entry name" value="Solute-binding_3/MltF_N"/>
</dbReference>
<feature type="signal peptide" evidence="6">
    <location>
        <begin position="1"/>
        <end position="33"/>
    </location>
</feature>
<keyword evidence="4 6" id="KW-0732">Signal</keyword>
<evidence type="ECO:0000313" key="9">
    <source>
        <dbReference type="Proteomes" id="UP000076925"/>
    </source>
</evidence>
<dbReference type="InterPro" id="IPR010067">
    <property type="entry name" value="ABC_SsuA_sub-bd"/>
</dbReference>
<evidence type="ECO:0000259" key="7">
    <source>
        <dbReference type="SMART" id="SM00062"/>
    </source>
</evidence>
<dbReference type="GO" id="GO:0042626">
    <property type="term" value="F:ATPase-coupled transmembrane transporter activity"/>
    <property type="evidence" value="ECO:0007669"/>
    <property type="project" value="InterPro"/>
</dbReference>
<dbReference type="NCBIfam" id="TIGR01728">
    <property type="entry name" value="SsuA_fam"/>
    <property type="match status" value="1"/>
</dbReference>
<gene>
    <name evidence="8" type="ORF">WA1_33080</name>
</gene>
<dbReference type="PANTHER" id="PTHR30024">
    <property type="entry name" value="ALIPHATIC SULFONATES-BINDING PROTEIN-RELATED"/>
    <property type="match status" value="1"/>
</dbReference>
<comment type="caution">
    <text evidence="8">The sequence shown here is derived from an EMBL/GenBank/DDBJ whole genome shotgun (WGS) entry which is preliminary data.</text>
</comment>
<feature type="compositionally biased region" description="Low complexity" evidence="5">
    <location>
        <begin position="41"/>
        <end position="57"/>
    </location>
</feature>
<feature type="domain" description="Solute-binding protein family 3/N-terminal" evidence="7">
    <location>
        <begin position="65"/>
        <end position="286"/>
    </location>
</feature>
<dbReference type="RefSeq" id="WP_017749769.1">
    <property type="nucleotide sequence ID" value="NZ_KQ976354.1"/>
</dbReference>
<keyword evidence="9" id="KW-1185">Reference proteome</keyword>
<reference evidence="8 9" key="1">
    <citation type="journal article" date="2013" name="Genome Biol. Evol.">
        <title>Genomes of Stigonematalean cyanobacteria (subsection V) and the evolution of oxygenic photosynthesis from prokaryotes to plastids.</title>
        <authorList>
            <person name="Dagan T."/>
            <person name="Roettger M."/>
            <person name="Stucken K."/>
            <person name="Landan G."/>
            <person name="Koch R."/>
            <person name="Major P."/>
            <person name="Gould S.B."/>
            <person name="Goremykin V.V."/>
            <person name="Rippka R."/>
            <person name="Tandeau de Marsac N."/>
            <person name="Gugger M."/>
            <person name="Lockhart P.J."/>
            <person name="Allen J.F."/>
            <person name="Brune I."/>
            <person name="Maus I."/>
            <person name="Puhler A."/>
            <person name="Martin W.F."/>
        </authorList>
    </citation>
    <scope>NUCLEOTIDE SEQUENCE [LARGE SCALE GENOMIC DNA]</scope>
    <source>
        <strain evidence="8 9">PCC 7110</strain>
    </source>
</reference>
<dbReference type="PANTHER" id="PTHR30024:SF42">
    <property type="entry name" value="ALIPHATIC SULFONATES-BINDING PROTEIN-RELATED"/>
    <property type="match status" value="1"/>
</dbReference>
<dbReference type="Pfam" id="PF09084">
    <property type="entry name" value="NMT1"/>
    <property type="match status" value="1"/>
</dbReference>
<evidence type="ECO:0000256" key="5">
    <source>
        <dbReference type="SAM" id="MobiDB-lite"/>
    </source>
</evidence>
<dbReference type="AlphaFoldDB" id="A0A139X2B1"/>
<comment type="similarity">
    <text evidence="2">Belongs to the bacterial solute-binding protein SsuA/TauA family.</text>
</comment>
<evidence type="ECO:0000256" key="4">
    <source>
        <dbReference type="ARBA" id="ARBA00022729"/>
    </source>
</evidence>
<feature type="region of interest" description="Disordered" evidence="5">
    <location>
        <begin position="41"/>
        <end position="62"/>
    </location>
</feature>
<feature type="chain" id="PRO_5007300525" description="Solute-binding protein family 3/N-terminal domain-containing protein" evidence="6">
    <location>
        <begin position="34"/>
        <end position="356"/>
    </location>
</feature>
<evidence type="ECO:0000256" key="6">
    <source>
        <dbReference type="SAM" id="SignalP"/>
    </source>
</evidence>
<evidence type="ECO:0000256" key="1">
    <source>
        <dbReference type="ARBA" id="ARBA00004418"/>
    </source>
</evidence>
<name>A0A139X2B1_9CYAN</name>
<dbReference type="SMART" id="SM00062">
    <property type="entry name" value="PBPb"/>
    <property type="match status" value="1"/>
</dbReference>
<proteinExistence type="inferred from homology"/>
<accession>A0A139X2B1</accession>
<dbReference type="Gene3D" id="3.40.190.10">
    <property type="entry name" value="Periplasmic binding protein-like II"/>
    <property type="match status" value="2"/>
</dbReference>
<dbReference type="Proteomes" id="UP000076925">
    <property type="component" value="Unassembled WGS sequence"/>
</dbReference>
<dbReference type="EMBL" id="ANNX02000036">
    <property type="protein sequence ID" value="KYC38851.1"/>
    <property type="molecule type" value="Genomic_DNA"/>
</dbReference>
<dbReference type="SUPFAM" id="SSF53850">
    <property type="entry name" value="Periplasmic binding protein-like II"/>
    <property type="match status" value="1"/>
</dbReference>
<dbReference type="OrthoDB" id="286202at2"/>
<dbReference type="STRING" id="128403.WA1_33080"/>
<evidence type="ECO:0000256" key="3">
    <source>
        <dbReference type="ARBA" id="ARBA00022448"/>
    </source>
</evidence>
<protein>
    <recommendedName>
        <fullName evidence="7">Solute-binding protein family 3/N-terminal domain-containing protein</fullName>
    </recommendedName>
</protein>
<sequence length="356" mass="38771">MKNLFEAELFNYHIKRRALPSALFFLTSTMAVAHNAATAKSINSNSQSSGKSSSVSQLPEPSTDKLKARIAIIRGPGSYFLAKVRNTMNQELQGKGSSVEWLGPFPAFSPAAEALNAGSIDFTGGSTTAAISAMVAGSPFKIFGYQVSGRDGSGVLVQKNSGIKKVKDLVGKKVIVNRGGTGEYLLAKALEKEKIPLEQVQRVYLGPADAAPVFASGKADAWAVWGTFFATAVVQYEARVLATAGDIGSENDVIYIVHNDFLKKYPKVVKAVYDVVRRESQWSLTNAKEAMRIYGKEFKLAQAVQQYMSERMEGLPKPVGVAEIEKMNRVSDWFYTKGIIPKKPVIQNFVVDVTKI</sequence>
<evidence type="ECO:0000256" key="2">
    <source>
        <dbReference type="ARBA" id="ARBA00010742"/>
    </source>
</evidence>
<organism evidence="8 9">
    <name type="scientific">Scytonema hofmannii PCC 7110</name>
    <dbReference type="NCBI Taxonomy" id="128403"/>
    <lineage>
        <taxon>Bacteria</taxon>
        <taxon>Bacillati</taxon>
        <taxon>Cyanobacteriota</taxon>
        <taxon>Cyanophyceae</taxon>
        <taxon>Nostocales</taxon>
        <taxon>Scytonemataceae</taxon>
        <taxon>Scytonema</taxon>
    </lineage>
</organism>
<comment type="subcellular location">
    <subcellularLocation>
        <location evidence="1">Periplasm</location>
    </subcellularLocation>
</comment>
<dbReference type="GO" id="GO:0016020">
    <property type="term" value="C:membrane"/>
    <property type="evidence" value="ECO:0007669"/>
    <property type="project" value="InterPro"/>
</dbReference>